<accession>A0A2B7WYY9</accession>
<gene>
    <name evidence="2" type="ORF">GX51_05067</name>
</gene>
<dbReference type="AlphaFoldDB" id="A0A2B7WYY9"/>
<reference evidence="2 3" key="1">
    <citation type="submission" date="2017-10" db="EMBL/GenBank/DDBJ databases">
        <title>Comparative genomics in systemic dimorphic fungi from Ajellomycetaceae.</title>
        <authorList>
            <person name="Munoz J.F."/>
            <person name="Mcewen J.G."/>
            <person name="Clay O.K."/>
            <person name="Cuomo C.A."/>
        </authorList>
    </citation>
    <scope>NUCLEOTIDE SEQUENCE [LARGE SCALE GENOMIC DNA]</scope>
    <source>
        <strain evidence="2 3">UAMH130</strain>
    </source>
</reference>
<feature type="compositionally biased region" description="Basic and acidic residues" evidence="1">
    <location>
        <begin position="24"/>
        <end position="34"/>
    </location>
</feature>
<feature type="compositionally biased region" description="Low complexity" evidence="1">
    <location>
        <begin position="176"/>
        <end position="192"/>
    </location>
</feature>
<feature type="compositionally biased region" description="Low complexity" evidence="1">
    <location>
        <begin position="90"/>
        <end position="105"/>
    </location>
</feature>
<organism evidence="2 3">
    <name type="scientific">Blastomyces parvus</name>
    <dbReference type="NCBI Taxonomy" id="2060905"/>
    <lineage>
        <taxon>Eukaryota</taxon>
        <taxon>Fungi</taxon>
        <taxon>Dikarya</taxon>
        <taxon>Ascomycota</taxon>
        <taxon>Pezizomycotina</taxon>
        <taxon>Eurotiomycetes</taxon>
        <taxon>Eurotiomycetidae</taxon>
        <taxon>Onygenales</taxon>
        <taxon>Ajellomycetaceae</taxon>
        <taxon>Blastomyces</taxon>
    </lineage>
</organism>
<feature type="region of interest" description="Disordered" evidence="1">
    <location>
        <begin position="1"/>
        <end position="110"/>
    </location>
</feature>
<proteinExistence type="predicted"/>
<feature type="compositionally biased region" description="Basic and acidic residues" evidence="1">
    <location>
        <begin position="75"/>
        <end position="89"/>
    </location>
</feature>
<dbReference type="Proteomes" id="UP000224080">
    <property type="component" value="Unassembled WGS sequence"/>
</dbReference>
<dbReference type="OrthoDB" id="4184863at2759"/>
<dbReference type="EMBL" id="PDNC01000068">
    <property type="protein sequence ID" value="PGH01751.1"/>
    <property type="molecule type" value="Genomic_DNA"/>
</dbReference>
<evidence type="ECO:0000313" key="2">
    <source>
        <dbReference type="EMBL" id="PGH01751.1"/>
    </source>
</evidence>
<name>A0A2B7WYY9_9EURO</name>
<comment type="caution">
    <text evidence="2">The sequence shown here is derived from an EMBL/GenBank/DDBJ whole genome shotgun (WGS) entry which is preliminary data.</text>
</comment>
<protein>
    <submittedName>
        <fullName evidence="2">Uncharacterized protein</fullName>
    </submittedName>
</protein>
<feature type="region of interest" description="Disordered" evidence="1">
    <location>
        <begin position="168"/>
        <end position="214"/>
    </location>
</feature>
<keyword evidence="3" id="KW-1185">Reference proteome</keyword>
<evidence type="ECO:0000256" key="1">
    <source>
        <dbReference type="SAM" id="MobiDB-lite"/>
    </source>
</evidence>
<sequence>MAPKLSAASDSTDGDTPVNTHNQECPHHSTDSQGRRRSTRHYRPPQQYYSHHNVQKPTRHYELRSKCLPPARRPLNRDQISKRRPELRHSNGSASSGGHNASLSSKPYASEGNLLEHPINIPQMVTPSTRENTFTEAMNGAFDLTKSPLWLGRKLAAARLPEKESCLLQNSRNPFGSDTNSHTGSSSSTTDQSQRKAHNSRGSVKSHNQSDRMTVGFSLAQSPTTIETDEFARLLQSIELHSRQSKGLVDMVSSYLDGDGSHSDVNSAVGDVNKFYTKPLRRPNQSSECNLQVASLPGGGDSPDPPRDHITPFRGHMIDRVDSGVPVVGVDDNNSGPATATAAPENISQDEGPNIARDAQGLARNNTTAKNNHTPANCNGTCTYFAMPVRELPHEPLLSTSDFGGFYDTFLPSETTSYVSSLKKRPWENIGDACQHKLDSSVGCCNQQAKAYADKPYSSEESQLYSPCRGCHPKRVKVDHLATESDSVCHICAGRQTLTAPLLSPVAGPHHDEETLSGSSQSLVKPCSADPTPWYQQIYERGQESVAVLVDPIVHAHPLVSVDKTLVLTWLEEIPSLLPSHHLGHQFAHSPFFKFNLGTSGLLLTR</sequence>
<evidence type="ECO:0000313" key="3">
    <source>
        <dbReference type="Proteomes" id="UP000224080"/>
    </source>
</evidence>